<dbReference type="PANTHER" id="PTHR31413:SF31">
    <property type="entry name" value="NINJA-FAMILY PROTEIN AFP3"/>
    <property type="match status" value="1"/>
</dbReference>
<dbReference type="Pfam" id="PF16136">
    <property type="entry name" value="NLS_NINJA_AFP"/>
    <property type="match status" value="1"/>
</dbReference>
<dbReference type="AlphaFoldDB" id="A0AA86RUR6"/>
<dbReference type="GO" id="GO:0007165">
    <property type="term" value="P:signal transduction"/>
    <property type="evidence" value="ECO:0007669"/>
    <property type="project" value="InterPro"/>
</dbReference>
<feature type="region of interest" description="Disordered" evidence="5">
    <location>
        <begin position="186"/>
        <end position="223"/>
    </location>
</feature>
<dbReference type="PANTHER" id="PTHR31413">
    <property type="entry name" value="AFP HOMOLOG 2"/>
    <property type="match status" value="1"/>
</dbReference>
<comment type="function">
    <text evidence="4">Acts as a negative regulator of abscisic acid (ABA) response.</text>
</comment>
<feature type="domain" description="Tify" evidence="7">
    <location>
        <begin position="375"/>
        <end position="408"/>
    </location>
</feature>
<feature type="compositionally biased region" description="Low complexity" evidence="5">
    <location>
        <begin position="271"/>
        <end position="281"/>
    </location>
</feature>
<dbReference type="GO" id="GO:0045892">
    <property type="term" value="P:negative regulation of DNA-templated transcription"/>
    <property type="evidence" value="ECO:0007669"/>
    <property type="project" value="TreeGrafter"/>
</dbReference>
<accession>A0AA86RUR6</accession>
<protein>
    <recommendedName>
        <fullName evidence="4">Ninja-family protein</fullName>
    </recommendedName>
    <alternativeName>
        <fullName evidence="4">ABI-binding protein</fullName>
    </alternativeName>
</protein>
<dbReference type="Gramene" id="rna-AYBTSS11_LOCUS1459">
    <property type="protein sequence ID" value="CAJ1833212.1"/>
    <property type="gene ID" value="gene-AYBTSS11_LOCUS1459"/>
</dbReference>
<dbReference type="InterPro" id="IPR032308">
    <property type="entry name" value="TDBD"/>
</dbReference>
<dbReference type="InterPro" id="IPR031307">
    <property type="entry name" value="Ninja_fam"/>
</dbReference>
<evidence type="ECO:0000259" key="6">
    <source>
        <dbReference type="Pfam" id="PF07897"/>
    </source>
</evidence>
<dbReference type="Proteomes" id="UP001189624">
    <property type="component" value="Chromosome 1"/>
</dbReference>
<feature type="region of interest" description="Disordered" evidence="5">
    <location>
        <begin position="248"/>
        <end position="300"/>
    </location>
</feature>
<feature type="compositionally biased region" description="Polar residues" evidence="5">
    <location>
        <begin position="211"/>
        <end position="222"/>
    </location>
</feature>
<evidence type="ECO:0000256" key="4">
    <source>
        <dbReference type="RuleBase" id="RU369029"/>
    </source>
</evidence>
<organism evidence="8 9">
    <name type="scientific">Sphenostylis stenocarpa</name>
    <dbReference type="NCBI Taxonomy" id="92480"/>
    <lineage>
        <taxon>Eukaryota</taxon>
        <taxon>Viridiplantae</taxon>
        <taxon>Streptophyta</taxon>
        <taxon>Embryophyta</taxon>
        <taxon>Tracheophyta</taxon>
        <taxon>Spermatophyta</taxon>
        <taxon>Magnoliopsida</taxon>
        <taxon>eudicotyledons</taxon>
        <taxon>Gunneridae</taxon>
        <taxon>Pentapetalae</taxon>
        <taxon>rosids</taxon>
        <taxon>fabids</taxon>
        <taxon>Fabales</taxon>
        <taxon>Fabaceae</taxon>
        <taxon>Papilionoideae</taxon>
        <taxon>50 kb inversion clade</taxon>
        <taxon>NPAAA clade</taxon>
        <taxon>indigoferoid/millettioid clade</taxon>
        <taxon>Phaseoleae</taxon>
        <taxon>Sphenostylis</taxon>
    </lineage>
</organism>
<proteinExistence type="inferred from homology"/>
<dbReference type="InterPro" id="IPR032310">
    <property type="entry name" value="NLS_NINJA_AFP-like"/>
</dbReference>
<evidence type="ECO:0000256" key="5">
    <source>
        <dbReference type="SAM" id="MobiDB-lite"/>
    </source>
</evidence>
<evidence type="ECO:0000313" key="8">
    <source>
        <dbReference type="EMBL" id="CAJ1833212.1"/>
    </source>
</evidence>
<dbReference type="GO" id="GO:0009737">
    <property type="term" value="P:response to abscisic acid"/>
    <property type="evidence" value="ECO:0007669"/>
    <property type="project" value="TreeGrafter"/>
</dbReference>
<reference evidence="8" key="1">
    <citation type="submission" date="2023-10" db="EMBL/GenBank/DDBJ databases">
        <authorList>
            <person name="Domelevo Entfellner J.-B."/>
        </authorList>
    </citation>
    <scope>NUCLEOTIDE SEQUENCE</scope>
</reference>
<evidence type="ECO:0000256" key="1">
    <source>
        <dbReference type="ARBA" id="ARBA00004123"/>
    </source>
</evidence>
<dbReference type="InterPro" id="IPR012463">
    <property type="entry name" value="Ninja_motif"/>
</dbReference>
<name>A0AA86RUR6_9FABA</name>
<evidence type="ECO:0000256" key="2">
    <source>
        <dbReference type="ARBA" id="ARBA00006081"/>
    </source>
</evidence>
<feature type="compositionally biased region" description="Basic and acidic residues" evidence="5">
    <location>
        <begin position="252"/>
        <end position="261"/>
    </location>
</feature>
<dbReference type="Pfam" id="PF07897">
    <property type="entry name" value="EAR"/>
    <property type="match status" value="1"/>
</dbReference>
<sequence length="413" mass="45132">MGGCVVGANNSITTRHLTLTHNLRFFHHIHVSHVTLSLQLAPLPTVQGHLPTNTAQSHPFNFTIFPAIPQSPMTNLPRDLLRSFMGVNHHHNHSDNRHNLPVSVVKLEEEEELELSLGLSMNGRFGVDPTAKKIKRTTSIPEFVRDEEMGYAAAGCTGPLVRTCSLPTETEEEWRKRKELQTLRRMEARRKRSEKQRNLKATREQQQQQQRVGSEGNNNTAEQGAGAYVEGAPLGRTVSLTTRVCGLGLNGDSEKEKKEKSGVVLAPPSPSQGSIGSSATSEAESQQGQPGAIDVRSPTSTNLLPDQANVVGNTVKNAAAIRNQSNKHLSPHNRTKDIVKNLLEDMPCVSTKGDGPNGKRVEGFLYRYGKGEEVRIVCVCHGSFLTPSEFVKHAGGGDVANPLKHIVVSPNFL</sequence>
<dbReference type="EMBL" id="OY731398">
    <property type="protein sequence ID" value="CAJ1833212.1"/>
    <property type="molecule type" value="Genomic_DNA"/>
</dbReference>
<keyword evidence="9" id="KW-1185">Reference proteome</keyword>
<evidence type="ECO:0000313" key="9">
    <source>
        <dbReference type="Proteomes" id="UP001189624"/>
    </source>
</evidence>
<dbReference type="GO" id="GO:0005634">
    <property type="term" value="C:nucleus"/>
    <property type="evidence" value="ECO:0007669"/>
    <property type="project" value="UniProtKB-SubCell"/>
</dbReference>
<evidence type="ECO:0000259" key="7">
    <source>
        <dbReference type="Pfam" id="PF16135"/>
    </source>
</evidence>
<feature type="domain" description="Ethylene-responsive binding factor-associated repression" evidence="6">
    <location>
        <begin position="108"/>
        <end position="142"/>
    </location>
</feature>
<comment type="similarity">
    <text evidence="2 4">Belongs to the Ninja family.</text>
</comment>
<gene>
    <name evidence="8" type="ORF">AYBTSS11_LOCUS1459</name>
</gene>
<comment type="subcellular location">
    <subcellularLocation>
        <location evidence="1 4">Nucleus</location>
    </subcellularLocation>
</comment>
<dbReference type="Pfam" id="PF16135">
    <property type="entry name" value="TDBD"/>
    <property type="match status" value="1"/>
</dbReference>
<keyword evidence="3 4" id="KW-0539">Nucleus</keyword>
<evidence type="ECO:0000256" key="3">
    <source>
        <dbReference type="ARBA" id="ARBA00023242"/>
    </source>
</evidence>